<dbReference type="PANTHER" id="PTHR31973:SF189">
    <property type="entry name" value="TRANSPOSASE, MUDR, PLANT, MULE TRANSPOSASE DOMAIN PROTEIN-RELATED"/>
    <property type="match status" value="1"/>
</dbReference>
<name>A0A9R1WWK0_LACSA</name>
<reference evidence="1 2" key="1">
    <citation type="journal article" date="2017" name="Nat. Commun.">
        <title>Genome assembly with in vitro proximity ligation data and whole-genome triplication in lettuce.</title>
        <authorList>
            <person name="Reyes-Chin-Wo S."/>
            <person name="Wang Z."/>
            <person name="Yang X."/>
            <person name="Kozik A."/>
            <person name="Arikit S."/>
            <person name="Song C."/>
            <person name="Xia L."/>
            <person name="Froenicke L."/>
            <person name="Lavelle D.O."/>
            <person name="Truco M.J."/>
            <person name="Xia R."/>
            <person name="Zhu S."/>
            <person name="Xu C."/>
            <person name="Xu H."/>
            <person name="Xu X."/>
            <person name="Cox K."/>
            <person name="Korf I."/>
            <person name="Meyers B.C."/>
            <person name="Michelmore R.W."/>
        </authorList>
    </citation>
    <scope>NUCLEOTIDE SEQUENCE [LARGE SCALE GENOMIC DNA]</scope>
    <source>
        <strain evidence="2">cv. Salinas</strain>
        <tissue evidence="1">Seedlings</tissue>
    </source>
</reference>
<dbReference type="Proteomes" id="UP000235145">
    <property type="component" value="Unassembled WGS sequence"/>
</dbReference>
<dbReference type="AlphaFoldDB" id="A0A9R1WWK0"/>
<dbReference type="EMBL" id="NBSK02000009">
    <property type="protein sequence ID" value="KAJ0188042.1"/>
    <property type="molecule type" value="Genomic_DNA"/>
</dbReference>
<organism evidence="1 2">
    <name type="scientific">Lactuca sativa</name>
    <name type="common">Garden lettuce</name>
    <dbReference type="NCBI Taxonomy" id="4236"/>
    <lineage>
        <taxon>Eukaryota</taxon>
        <taxon>Viridiplantae</taxon>
        <taxon>Streptophyta</taxon>
        <taxon>Embryophyta</taxon>
        <taxon>Tracheophyta</taxon>
        <taxon>Spermatophyta</taxon>
        <taxon>Magnoliopsida</taxon>
        <taxon>eudicotyledons</taxon>
        <taxon>Gunneridae</taxon>
        <taxon>Pentapetalae</taxon>
        <taxon>asterids</taxon>
        <taxon>campanulids</taxon>
        <taxon>Asterales</taxon>
        <taxon>Asteraceae</taxon>
        <taxon>Cichorioideae</taxon>
        <taxon>Cichorieae</taxon>
        <taxon>Lactucinae</taxon>
        <taxon>Lactuca</taxon>
    </lineage>
</organism>
<keyword evidence="2" id="KW-1185">Reference proteome</keyword>
<sequence length="123" mass="14677">MNEIKSLESMAYDYLIDEDPRCWLKAFFREGMDYDAVENGVSESFNFAVLDAIRKPLITMLEDIICWAMQRLWMQKQNGLSWDLDICPSIRREIEDLKELQRLVTLSLVIHWFIMVTDYLLVY</sequence>
<dbReference type="PANTHER" id="PTHR31973">
    <property type="entry name" value="POLYPROTEIN, PUTATIVE-RELATED"/>
    <property type="match status" value="1"/>
</dbReference>
<proteinExistence type="predicted"/>
<comment type="caution">
    <text evidence="1">The sequence shown here is derived from an EMBL/GenBank/DDBJ whole genome shotgun (WGS) entry which is preliminary data.</text>
</comment>
<gene>
    <name evidence="1" type="ORF">LSAT_V11C900465480</name>
</gene>
<accession>A0A9R1WWK0</accession>
<evidence type="ECO:0000313" key="2">
    <source>
        <dbReference type="Proteomes" id="UP000235145"/>
    </source>
</evidence>
<protein>
    <submittedName>
        <fullName evidence="1">Uncharacterized protein</fullName>
    </submittedName>
</protein>
<evidence type="ECO:0000313" key="1">
    <source>
        <dbReference type="EMBL" id="KAJ0188042.1"/>
    </source>
</evidence>